<dbReference type="RefSeq" id="WP_056757163.1">
    <property type="nucleotide sequence ID" value="NZ_JAVDRL010000006.1"/>
</dbReference>
<dbReference type="PROSITE" id="PS00018">
    <property type="entry name" value="EF_HAND_1"/>
    <property type="match status" value="1"/>
</dbReference>
<dbReference type="SMART" id="SM00054">
    <property type="entry name" value="EFh"/>
    <property type="match status" value="2"/>
</dbReference>
<evidence type="ECO:0000256" key="2">
    <source>
        <dbReference type="SAM" id="SignalP"/>
    </source>
</evidence>
<keyword evidence="2" id="KW-0732">Signal</keyword>
<gene>
    <name evidence="4" type="ORF">J2800_002471</name>
</gene>
<dbReference type="PROSITE" id="PS50222">
    <property type="entry name" value="EF_HAND_2"/>
    <property type="match status" value="1"/>
</dbReference>
<name>A0ABU1MZX7_9CAUL</name>
<feature type="chain" id="PRO_5045252645" evidence="2">
    <location>
        <begin position="25"/>
        <end position="99"/>
    </location>
</feature>
<dbReference type="InterPro" id="IPR011992">
    <property type="entry name" value="EF-hand-dom_pair"/>
</dbReference>
<dbReference type="Gene3D" id="1.10.238.10">
    <property type="entry name" value="EF-hand"/>
    <property type="match status" value="1"/>
</dbReference>
<organism evidence="4 5">
    <name type="scientific">Caulobacter rhizosphaerae</name>
    <dbReference type="NCBI Taxonomy" id="2010972"/>
    <lineage>
        <taxon>Bacteria</taxon>
        <taxon>Pseudomonadati</taxon>
        <taxon>Pseudomonadota</taxon>
        <taxon>Alphaproteobacteria</taxon>
        <taxon>Caulobacterales</taxon>
        <taxon>Caulobacteraceae</taxon>
        <taxon>Caulobacter</taxon>
    </lineage>
</organism>
<dbReference type="Proteomes" id="UP001262754">
    <property type="component" value="Unassembled WGS sequence"/>
</dbReference>
<dbReference type="InterPro" id="IPR002048">
    <property type="entry name" value="EF_hand_dom"/>
</dbReference>
<dbReference type="EMBL" id="JAVDRL010000006">
    <property type="protein sequence ID" value="MDR6531724.1"/>
    <property type="molecule type" value="Genomic_DNA"/>
</dbReference>
<evidence type="ECO:0000259" key="3">
    <source>
        <dbReference type="PROSITE" id="PS50222"/>
    </source>
</evidence>
<evidence type="ECO:0000313" key="5">
    <source>
        <dbReference type="Proteomes" id="UP001262754"/>
    </source>
</evidence>
<feature type="domain" description="EF-hand" evidence="3">
    <location>
        <begin position="50"/>
        <end position="85"/>
    </location>
</feature>
<sequence length="99" mass="10578">MRRKITALALATLAALAAAGSAQARMPSPEKIFKAWDKNADGGIDKDEWIAAGRKEKRFTQADTDGDGKVSLEELRAGMARMKARPAASTGEQTPPAEH</sequence>
<protein>
    <submittedName>
        <fullName evidence="4">Ca2+-binding EF-hand superfamily protein</fullName>
    </submittedName>
</protein>
<dbReference type="SUPFAM" id="SSF47473">
    <property type="entry name" value="EF-hand"/>
    <property type="match status" value="1"/>
</dbReference>
<dbReference type="Pfam" id="PF13202">
    <property type="entry name" value="EF-hand_5"/>
    <property type="match status" value="2"/>
</dbReference>
<comment type="caution">
    <text evidence="4">The sequence shown here is derived from an EMBL/GenBank/DDBJ whole genome shotgun (WGS) entry which is preliminary data.</text>
</comment>
<evidence type="ECO:0000256" key="1">
    <source>
        <dbReference type="SAM" id="MobiDB-lite"/>
    </source>
</evidence>
<keyword evidence="5" id="KW-1185">Reference proteome</keyword>
<accession>A0ABU1MZX7</accession>
<feature type="region of interest" description="Disordered" evidence="1">
    <location>
        <begin position="80"/>
        <end position="99"/>
    </location>
</feature>
<evidence type="ECO:0000313" key="4">
    <source>
        <dbReference type="EMBL" id="MDR6531724.1"/>
    </source>
</evidence>
<feature type="signal peptide" evidence="2">
    <location>
        <begin position="1"/>
        <end position="24"/>
    </location>
</feature>
<proteinExistence type="predicted"/>
<reference evidence="4 5" key="1">
    <citation type="submission" date="2023-07" db="EMBL/GenBank/DDBJ databases">
        <title>Sorghum-associated microbial communities from plants grown in Nebraska, USA.</title>
        <authorList>
            <person name="Schachtman D."/>
        </authorList>
    </citation>
    <scope>NUCLEOTIDE SEQUENCE [LARGE SCALE GENOMIC DNA]</scope>
    <source>
        <strain evidence="4 5">DS2154</strain>
    </source>
</reference>
<dbReference type="InterPro" id="IPR018247">
    <property type="entry name" value="EF_Hand_1_Ca_BS"/>
</dbReference>
<dbReference type="CDD" id="cd00051">
    <property type="entry name" value="EFh"/>
    <property type="match status" value="1"/>
</dbReference>